<feature type="transmembrane region" description="Helical" evidence="1">
    <location>
        <begin position="172"/>
        <end position="188"/>
    </location>
</feature>
<feature type="transmembrane region" description="Helical" evidence="1">
    <location>
        <begin position="223"/>
        <end position="245"/>
    </location>
</feature>
<feature type="transmembrane region" description="Helical" evidence="1">
    <location>
        <begin position="125"/>
        <end position="145"/>
    </location>
</feature>
<keyword evidence="1" id="KW-0812">Transmembrane</keyword>
<feature type="transmembrane region" description="Helical" evidence="1">
    <location>
        <begin position="449"/>
        <end position="468"/>
    </location>
</feature>
<keyword evidence="1" id="KW-1133">Transmembrane helix</keyword>
<dbReference type="PANTHER" id="PTHR38454:SF1">
    <property type="entry name" value="INTEGRAL MEMBRANE PROTEIN"/>
    <property type="match status" value="1"/>
</dbReference>
<keyword evidence="1" id="KW-0472">Membrane</keyword>
<feature type="transmembrane region" description="Helical" evidence="1">
    <location>
        <begin position="408"/>
        <end position="428"/>
    </location>
</feature>
<dbReference type="AlphaFoldDB" id="A0A3M9NR99"/>
<feature type="transmembrane region" description="Helical" evidence="1">
    <location>
        <begin position="550"/>
        <end position="571"/>
    </location>
</feature>
<dbReference type="PANTHER" id="PTHR38454">
    <property type="entry name" value="INTEGRAL MEMBRANE PROTEIN-RELATED"/>
    <property type="match status" value="1"/>
</dbReference>
<accession>A0A3M9NR99</accession>
<feature type="transmembrane region" description="Helical" evidence="1">
    <location>
        <begin position="524"/>
        <end position="543"/>
    </location>
</feature>
<dbReference type="InterPro" id="IPR018580">
    <property type="entry name" value="Uncharacterised_YfhO"/>
</dbReference>
<evidence type="ECO:0008006" key="4">
    <source>
        <dbReference type="Google" id="ProtNLM"/>
    </source>
</evidence>
<feature type="transmembrane region" description="Helical" evidence="1">
    <location>
        <begin position="372"/>
        <end position="396"/>
    </location>
</feature>
<comment type="caution">
    <text evidence="2">The sequence shown here is derived from an EMBL/GenBank/DDBJ whole genome shotgun (WGS) entry which is preliminary data.</text>
</comment>
<gene>
    <name evidence="2" type="ORF">EFY79_02835</name>
</gene>
<name>A0A3M9NR99_9BACT</name>
<dbReference type="OrthoDB" id="9772884at2"/>
<proteinExistence type="predicted"/>
<reference evidence="2 3" key="1">
    <citation type="submission" date="2018-11" db="EMBL/GenBank/DDBJ databases">
        <title>Draft genome sequence of Ferruginibacter sp. BO-59.</title>
        <authorList>
            <person name="Im W.T."/>
        </authorList>
    </citation>
    <scope>NUCLEOTIDE SEQUENCE [LARGE SCALE GENOMIC DNA]</scope>
    <source>
        <strain evidence="2 3">BO-59</strain>
    </source>
</reference>
<evidence type="ECO:0000313" key="2">
    <source>
        <dbReference type="EMBL" id="RNI40250.1"/>
    </source>
</evidence>
<feature type="transmembrane region" description="Helical" evidence="1">
    <location>
        <begin position="194"/>
        <end position="211"/>
    </location>
</feature>
<feature type="transmembrane region" description="Helical" evidence="1">
    <location>
        <begin position="98"/>
        <end position="118"/>
    </location>
</feature>
<evidence type="ECO:0000256" key="1">
    <source>
        <dbReference type="SAM" id="Phobius"/>
    </source>
</evidence>
<keyword evidence="3" id="KW-1185">Reference proteome</keyword>
<feature type="transmembrane region" description="Helical" evidence="1">
    <location>
        <begin position="151"/>
        <end position="167"/>
    </location>
</feature>
<dbReference type="Proteomes" id="UP000267223">
    <property type="component" value="Unassembled WGS sequence"/>
</dbReference>
<protein>
    <recommendedName>
        <fullName evidence="4">Membrane protein YfhO</fullName>
    </recommendedName>
</protein>
<feature type="transmembrane region" description="Helical" evidence="1">
    <location>
        <begin position="9"/>
        <end position="26"/>
    </location>
</feature>
<feature type="transmembrane region" description="Helical" evidence="1">
    <location>
        <begin position="811"/>
        <end position="831"/>
    </location>
</feature>
<dbReference type="Pfam" id="PF09586">
    <property type="entry name" value="YfhO"/>
    <property type="match status" value="1"/>
</dbReference>
<evidence type="ECO:0000313" key="3">
    <source>
        <dbReference type="Proteomes" id="UP000267223"/>
    </source>
</evidence>
<dbReference type="RefSeq" id="WP_123119141.1">
    <property type="nucleotide sequence ID" value="NZ_RJJR01000001.1"/>
</dbReference>
<dbReference type="EMBL" id="RJJR01000001">
    <property type="protein sequence ID" value="RNI40250.1"/>
    <property type="molecule type" value="Genomic_DNA"/>
</dbReference>
<sequence length="842" mass="93951">MKNPRLQKLIPHIIAVVIFLIVAVVYCKPALQGKVPQQSDTQQWHAMAQQSFDFKEKHGYFPLWTNSMFSGMPAYQIAFDPRTKITVSYLSDVLTLGMPIPVSFFFLACICFYFFCIVAGANPWVSILGALAYAYSTFDPIIIAVGHNTQMISIAYAPAVLGGLLLIFKKKYLAGFAITALISSLMIAHNHVQIVYYTLIIAFIMTVAFLVRSYQEKQLLHAVKASALGLLAGITGLACCAVSMLPTYQYAKESMRGGKSQLTQDVQGNKTKGGLDKDYAFRYSLGLNETFTFIVPGLYGGSNGGNEYNTDSKFVALFSQLGVGEEQALQMENHYSYWGEQPVTSGPVYLGAIVCLLFIFGVVYLKSWYKWWLIIASAVGILLAWGTNFQSFNYFLFDYLPFYSKFRAPTMALVIPQLCFPLMGVLALSKFISADVDVPEAWKKLKTTTIITGIILAILAIFYMTASFSGPNDKAIRENFKQSMLQVPPGQQAPPQLEQQTEQTSRNIINALQSDRKNLMGKDLMRSFILIGLAVLLMGLYLKKKLSSKILVGALIILTAYDLLGVALRYLNSNNYVEPEDFESAFVPSPAVAQILKDPDHANFRVFDETVDPFNDATAAYHLNLVGGYNPAKLGLYNDIITNQLSKGNMRVFNMLNTKYFIVNDPQTGKPVAQLNPGAFGNCWLVKGIKYVDNADQEMAALDNTDLRDTAVVENKYKSLITAPPQYDSVAYIKLVENRNDTINYRFSSAFPSFAVFSEVYYAEGWDVYIDGVKSNYVKTDYILRGMPIPAGNHEIQFRFEPKTFTIGRTISIIANILVALLIIGTIVFYIRKKKEPDPHLL</sequence>
<feature type="transmembrane region" description="Helical" evidence="1">
    <location>
        <begin position="346"/>
        <end position="365"/>
    </location>
</feature>
<organism evidence="2 3">
    <name type="scientific">Hanamia caeni</name>
    <dbReference type="NCBI Taxonomy" id="2294116"/>
    <lineage>
        <taxon>Bacteria</taxon>
        <taxon>Pseudomonadati</taxon>
        <taxon>Bacteroidota</taxon>
        <taxon>Chitinophagia</taxon>
        <taxon>Chitinophagales</taxon>
        <taxon>Chitinophagaceae</taxon>
        <taxon>Hanamia</taxon>
    </lineage>
</organism>